<dbReference type="RefSeq" id="WP_135337866.1">
    <property type="nucleotide sequence ID" value="NZ_JBHLTX010000081.1"/>
</dbReference>
<organism evidence="1 2">
    <name type="scientific">Streptomyces palmae</name>
    <dbReference type="NCBI Taxonomy" id="1701085"/>
    <lineage>
        <taxon>Bacteria</taxon>
        <taxon>Bacillati</taxon>
        <taxon>Actinomycetota</taxon>
        <taxon>Actinomycetes</taxon>
        <taxon>Kitasatosporales</taxon>
        <taxon>Streptomycetaceae</taxon>
        <taxon>Streptomyces</taxon>
    </lineage>
</organism>
<accession>A0A4Z0HHC8</accession>
<reference evidence="1 2" key="1">
    <citation type="submission" date="2019-03" db="EMBL/GenBank/DDBJ databases">
        <authorList>
            <person name="Gonzalez-Pimentel J.L."/>
        </authorList>
    </citation>
    <scope>NUCLEOTIDE SEQUENCE [LARGE SCALE GENOMIC DNA]</scope>
    <source>
        <strain evidence="1 2">JCM 31289</strain>
    </source>
</reference>
<keyword evidence="2" id="KW-1185">Reference proteome</keyword>
<sequence length="89" mass="10352">MRCGCADVQHGLAAPAGARAERDMAEELIRHVVGRTVLMAGAYQVRGEVPGWGGCCWCFRFRCCRWCFRFRWCWCWWTTVTARCCARIW</sequence>
<comment type="caution">
    <text evidence="1">The sequence shown here is derived from an EMBL/GenBank/DDBJ whole genome shotgun (WGS) entry which is preliminary data.</text>
</comment>
<evidence type="ECO:0000313" key="1">
    <source>
        <dbReference type="EMBL" id="TGB15976.1"/>
    </source>
</evidence>
<dbReference type="Proteomes" id="UP000297948">
    <property type="component" value="Unassembled WGS sequence"/>
</dbReference>
<evidence type="ECO:0000313" key="2">
    <source>
        <dbReference type="Proteomes" id="UP000297948"/>
    </source>
</evidence>
<gene>
    <name evidence="1" type="ORF">E4099_05845</name>
</gene>
<proteinExistence type="predicted"/>
<name>A0A4Z0HHC8_9ACTN</name>
<dbReference type="AlphaFoldDB" id="A0A4Z0HHC8"/>
<protein>
    <submittedName>
        <fullName evidence="1">Uncharacterized protein</fullName>
    </submittedName>
</protein>
<dbReference type="EMBL" id="SRID01000032">
    <property type="protein sequence ID" value="TGB15976.1"/>
    <property type="molecule type" value="Genomic_DNA"/>
</dbReference>